<accession>A0ABW2TDK4</accession>
<dbReference type="InterPro" id="IPR015421">
    <property type="entry name" value="PyrdxlP-dep_Trfase_major"/>
</dbReference>
<dbReference type="GO" id="GO:0008710">
    <property type="term" value="F:8-amino-7-oxononanoate synthase activity"/>
    <property type="evidence" value="ECO:0007669"/>
    <property type="project" value="UniProtKB-EC"/>
</dbReference>
<name>A0ABW2TDK4_9ACTN</name>
<dbReference type="Gene3D" id="3.40.640.10">
    <property type="entry name" value="Type I PLP-dependent aspartate aminotransferase-like (Major domain)"/>
    <property type="match status" value="1"/>
</dbReference>
<evidence type="ECO:0000256" key="4">
    <source>
        <dbReference type="ARBA" id="ARBA00011738"/>
    </source>
</evidence>
<evidence type="ECO:0000256" key="6">
    <source>
        <dbReference type="ARBA" id="ARBA00022679"/>
    </source>
</evidence>
<dbReference type="Gene3D" id="3.90.1150.10">
    <property type="entry name" value="Aspartate Aminotransferase, domain 1"/>
    <property type="match status" value="1"/>
</dbReference>
<evidence type="ECO:0000256" key="9">
    <source>
        <dbReference type="ARBA" id="ARBA00032610"/>
    </source>
</evidence>
<dbReference type="SUPFAM" id="SSF53383">
    <property type="entry name" value="PLP-dependent transferases"/>
    <property type="match status" value="1"/>
</dbReference>
<dbReference type="RefSeq" id="WP_343969255.1">
    <property type="nucleotide sequence ID" value="NZ_BAAAGK010000076.1"/>
</dbReference>
<comment type="catalytic activity">
    <reaction evidence="11">
        <text>6-carboxyhexanoyl-[ACP] + L-alanine + H(+) = (8S)-8-amino-7-oxononanoate + holo-[ACP] + CO2</text>
        <dbReference type="Rhea" id="RHEA:42288"/>
        <dbReference type="Rhea" id="RHEA-COMP:9685"/>
        <dbReference type="Rhea" id="RHEA-COMP:9955"/>
        <dbReference type="ChEBI" id="CHEBI:15378"/>
        <dbReference type="ChEBI" id="CHEBI:16526"/>
        <dbReference type="ChEBI" id="CHEBI:57972"/>
        <dbReference type="ChEBI" id="CHEBI:64479"/>
        <dbReference type="ChEBI" id="CHEBI:78846"/>
        <dbReference type="ChEBI" id="CHEBI:149468"/>
        <dbReference type="EC" id="2.3.1.47"/>
    </reaction>
</comment>
<evidence type="ECO:0000256" key="1">
    <source>
        <dbReference type="ARBA" id="ARBA00001933"/>
    </source>
</evidence>
<evidence type="ECO:0000256" key="8">
    <source>
        <dbReference type="ARBA" id="ARBA00022898"/>
    </source>
</evidence>
<evidence type="ECO:0000256" key="12">
    <source>
        <dbReference type="RuleBase" id="RU003693"/>
    </source>
</evidence>
<dbReference type="Proteomes" id="UP001596514">
    <property type="component" value="Unassembled WGS sequence"/>
</dbReference>
<evidence type="ECO:0000313" key="15">
    <source>
        <dbReference type="Proteomes" id="UP001596514"/>
    </source>
</evidence>
<comment type="subunit">
    <text evidence="4">Homodimer.</text>
</comment>
<dbReference type="InterPro" id="IPR050087">
    <property type="entry name" value="AON_synthase_class-II"/>
</dbReference>
<reference evidence="15" key="1">
    <citation type="journal article" date="2019" name="Int. J. Syst. Evol. Microbiol.">
        <title>The Global Catalogue of Microorganisms (GCM) 10K type strain sequencing project: providing services to taxonomists for standard genome sequencing and annotation.</title>
        <authorList>
            <consortium name="The Broad Institute Genomics Platform"/>
            <consortium name="The Broad Institute Genome Sequencing Center for Infectious Disease"/>
            <person name="Wu L."/>
            <person name="Ma J."/>
        </authorList>
    </citation>
    <scope>NUCLEOTIDE SEQUENCE [LARGE SCALE GENOMIC DNA]</scope>
    <source>
        <strain evidence="15">JCM 10083</strain>
    </source>
</reference>
<evidence type="ECO:0000313" key="14">
    <source>
        <dbReference type="EMBL" id="MFC7606125.1"/>
    </source>
</evidence>
<sequence>MEQIPDPLVRFRAAATTREAAGLRRTLRARTPDDDGLVDLASNDYLGLARDERLAEAAVAATRTWGTGSTGSRLVTGSTTLHARLEARLCAFTGAEGALVFSSGYLANLAAVAALGRGALVVSEAGNHASIVDACRLSRSRVVVTPHRDVAAVERALACREEEHAIVVTDAVFSVDGDLAPLAELYAATVRQGALLVVDEAHAIGVVGPRGQGAVHAAGLAAEPGIVRTITLSKSLGSQGGAVLGTPEVIQTLVDTGRPFIFDTGLAPGSVAAALAAVDILHHQPELPGRVRTMARELAAMARDLGLESGDPAGAVVPVVLGPPEIALRAALICAEHGVRAGCFRPPSVPVGRSCLRLTARANLSSDDLAVIRGALTAVAEMKVTM</sequence>
<dbReference type="InterPro" id="IPR015424">
    <property type="entry name" value="PyrdxlP-dep_Trfase"/>
</dbReference>
<dbReference type="Pfam" id="PF00155">
    <property type="entry name" value="Aminotran_1_2"/>
    <property type="match status" value="1"/>
</dbReference>
<evidence type="ECO:0000256" key="2">
    <source>
        <dbReference type="ARBA" id="ARBA00004746"/>
    </source>
</evidence>
<proteinExistence type="inferred from homology"/>
<dbReference type="EMBL" id="JBHTEE010000001">
    <property type="protein sequence ID" value="MFC7606125.1"/>
    <property type="molecule type" value="Genomic_DNA"/>
</dbReference>
<evidence type="ECO:0000256" key="10">
    <source>
        <dbReference type="ARBA" id="ARBA00033381"/>
    </source>
</evidence>
<dbReference type="InterPro" id="IPR004839">
    <property type="entry name" value="Aminotransferase_I/II_large"/>
</dbReference>
<evidence type="ECO:0000256" key="7">
    <source>
        <dbReference type="ARBA" id="ARBA00022756"/>
    </source>
</evidence>
<dbReference type="InterPro" id="IPR001917">
    <property type="entry name" value="Aminotrans_II_pyridoxalP_BS"/>
</dbReference>
<keyword evidence="14" id="KW-0012">Acyltransferase</keyword>
<dbReference type="PANTHER" id="PTHR13693:SF100">
    <property type="entry name" value="8-AMINO-7-OXONONANOATE SYNTHASE"/>
    <property type="match status" value="1"/>
</dbReference>
<dbReference type="PANTHER" id="PTHR13693">
    <property type="entry name" value="CLASS II AMINOTRANSFERASE/8-AMINO-7-OXONONANOATE SYNTHASE"/>
    <property type="match status" value="1"/>
</dbReference>
<keyword evidence="15" id="KW-1185">Reference proteome</keyword>
<dbReference type="InterPro" id="IPR015422">
    <property type="entry name" value="PyrdxlP-dep_Trfase_small"/>
</dbReference>
<evidence type="ECO:0000256" key="5">
    <source>
        <dbReference type="ARBA" id="ARBA00013187"/>
    </source>
</evidence>
<evidence type="ECO:0000256" key="3">
    <source>
        <dbReference type="ARBA" id="ARBA00010008"/>
    </source>
</evidence>
<comment type="caution">
    <text evidence="14">The sequence shown here is derived from an EMBL/GenBank/DDBJ whole genome shotgun (WGS) entry which is preliminary data.</text>
</comment>
<keyword evidence="6 14" id="KW-0808">Transferase</keyword>
<evidence type="ECO:0000259" key="13">
    <source>
        <dbReference type="Pfam" id="PF00155"/>
    </source>
</evidence>
<organism evidence="14 15">
    <name type="scientific">Streptosporangium amethystogenes subsp. fukuiense</name>
    <dbReference type="NCBI Taxonomy" id="698418"/>
    <lineage>
        <taxon>Bacteria</taxon>
        <taxon>Bacillati</taxon>
        <taxon>Actinomycetota</taxon>
        <taxon>Actinomycetes</taxon>
        <taxon>Streptosporangiales</taxon>
        <taxon>Streptosporangiaceae</taxon>
        <taxon>Streptosporangium</taxon>
    </lineage>
</organism>
<evidence type="ECO:0000256" key="11">
    <source>
        <dbReference type="ARBA" id="ARBA00047715"/>
    </source>
</evidence>
<comment type="pathway">
    <text evidence="2">Cofactor biosynthesis; biotin biosynthesis.</text>
</comment>
<gene>
    <name evidence="14" type="ORF">ACFQVD_39105</name>
</gene>
<dbReference type="PROSITE" id="PS00599">
    <property type="entry name" value="AA_TRANSFER_CLASS_2"/>
    <property type="match status" value="1"/>
</dbReference>
<feature type="domain" description="Aminotransferase class I/classII large" evidence="13">
    <location>
        <begin position="37"/>
        <end position="372"/>
    </location>
</feature>
<keyword evidence="7" id="KW-0093">Biotin biosynthesis</keyword>
<keyword evidence="8 12" id="KW-0663">Pyridoxal phosphate</keyword>
<protein>
    <recommendedName>
        <fullName evidence="5">8-amino-7-oxononanoate synthase</fullName>
        <ecNumber evidence="5">2.3.1.47</ecNumber>
    </recommendedName>
    <alternativeName>
        <fullName evidence="9">7-keto-8-amino-pelargonic acid synthase</fullName>
    </alternativeName>
    <alternativeName>
        <fullName evidence="10">8-amino-7-ketopelargonate synthase</fullName>
    </alternativeName>
</protein>
<comment type="similarity">
    <text evidence="3">Belongs to the class-II pyridoxal-phosphate-dependent aminotransferase family. BioF subfamily.</text>
</comment>
<comment type="cofactor">
    <cofactor evidence="1 12">
        <name>pyridoxal 5'-phosphate</name>
        <dbReference type="ChEBI" id="CHEBI:597326"/>
    </cofactor>
</comment>
<dbReference type="EC" id="2.3.1.47" evidence="5"/>